<keyword evidence="2" id="KW-1133">Transmembrane helix</keyword>
<name>A0A5P3X869_PARBF</name>
<dbReference type="RefSeq" id="WP_150885229.1">
    <property type="nucleotide sequence ID" value="NZ_CP032452.1"/>
</dbReference>
<evidence type="ECO:0000256" key="2">
    <source>
        <dbReference type="SAM" id="Phobius"/>
    </source>
</evidence>
<feature type="transmembrane region" description="Helical" evidence="2">
    <location>
        <begin position="29"/>
        <end position="48"/>
    </location>
</feature>
<accession>A0A5P3X869</accession>
<evidence type="ECO:0000256" key="1">
    <source>
        <dbReference type="SAM" id="Coils"/>
    </source>
</evidence>
<proteinExistence type="predicted"/>
<dbReference type="Proteomes" id="UP000326961">
    <property type="component" value="Chromosome"/>
</dbReference>
<organism evidence="3 4">
    <name type="scientific">Paraclostridium bifermentans</name>
    <name type="common">Clostridium bifermentans</name>
    <dbReference type="NCBI Taxonomy" id="1490"/>
    <lineage>
        <taxon>Bacteria</taxon>
        <taxon>Bacillati</taxon>
        <taxon>Bacillota</taxon>
        <taxon>Clostridia</taxon>
        <taxon>Peptostreptococcales</taxon>
        <taxon>Peptostreptococcaceae</taxon>
        <taxon>Paraclostridium</taxon>
    </lineage>
</organism>
<keyword evidence="2" id="KW-0472">Membrane</keyword>
<sequence length="124" mass="14597">MLAKKIYKNIKEEKKELERKTKRHKAAKITTLTALGIGAATIGATMVYKKAKAKQEEYDYDDYGYGLDNREEENEDYELKSKIEEFNSNRLSYDNEEHVSNEEMSKFINKIDNEDENLNENQFK</sequence>
<reference evidence="3 4" key="1">
    <citation type="submission" date="2018-09" db="EMBL/GenBank/DDBJ databases">
        <title>A clostridial neurotoxin that targets Anopheles mosquitoes.</title>
        <authorList>
            <person name="Contreras E."/>
            <person name="Masuyer G."/>
            <person name="Qureshi N."/>
            <person name="Chawla S."/>
            <person name="Lim H.L."/>
            <person name="Chen J."/>
            <person name="Stenmark P."/>
            <person name="Gill S."/>
        </authorList>
    </citation>
    <scope>NUCLEOTIDE SEQUENCE [LARGE SCALE GENOMIC DNA]</scope>
    <source>
        <strain evidence="3 4">Cbm</strain>
    </source>
</reference>
<protein>
    <submittedName>
        <fullName evidence="3">Uncharacterized protein</fullName>
    </submittedName>
</protein>
<dbReference type="AlphaFoldDB" id="A0A5P3X869"/>
<evidence type="ECO:0000313" key="4">
    <source>
        <dbReference type="Proteomes" id="UP000326961"/>
    </source>
</evidence>
<keyword evidence="1" id="KW-0175">Coiled coil</keyword>
<gene>
    <name evidence="3" type="ORF">D4A35_00660</name>
</gene>
<dbReference type="EMBL" id="CP032452">
    <property type="protein sequence ID" value="QEZ67508.1"/>
    <property type="molecule type" value="Genomic_DNA"/>
</dbReference>
<keyword evidence="2" id="KW-0812">Transmembrane</keyword>
<feature type="coiled-coil region" evidence="1">
    <location>
        <begin position="3"/>
        <end position="30"/>
    </location>
</feature>
<evidence type="ECO:0000313" key="3">
    <source>
        <dbReference type="EMBL" id="QEZ67508.1"/>
    </source>
</evidence>